<evidence type="ECO:0000313" key="1">
    <source>
        <dbReference type="EMBL" id="KAF7998652.1"/>
    </source>
</evidence>
<evidence type="ECO:0000313" key="2">
    <source>
        <dbReference type="Proteomes" id="UP000649328"/>
    </source>
</evidence>
<accession>A0A8H7GKG1</accession>
<organism evidence="1 2">
    <name type="scientific">Metschnikowia pulcherrima</name>
    <dbReference type="NCBI Taxonomy" id="27326"/>
    <lineage>
        <taxon>Eukaryota</taxon>
        <taxon>Fungi</taxon>
        <taxon>Dikarya</taxon>
        <taxon>Ascomycota</taxon>
        <taxon>Saccharomycotina</taxon>
        <taxon>Pichiomycetes</taxon>
        <taxon>Metschnikowiaceae</taxon>
        <taxon>Metschnikowia</taxon>
    </lineage>
</organism>
<protein>
    <submittedName>
        <fullName evidence="1">Uncharacterized protein</fullName>
    </submittedName>
</protein>
<dbReference type="EMBL" id="JACBPP010000014">
    <property type="protein sequence ID" value="KAF7998652.1"/>
    <property type="molecule type" value="Genomic_DNA"/>
</dbReference>
<dbReference type="Proteomes" id="UP000649328">
    <property type="component" value="Unassembled WGS sequence"/>
</dbReference>
<comment type="caution">
    <text evidence="1">The sequence shown here is derived from an EMBL/GenBank/DDBJ whole genome shotgun (WGS) entry which is preliminary data.</text>
</comment>
<keyword evidence="2" id="KW-1185">Reference proteome</keyword>
<proteinExistence type="predicted"/>
<sequence length="80" mass="8904">MAATDINWRIQSDCVPLTLFVKTLEATPRSRYGWIVVCDFSAGFDSLFRLVVVAGVEGLSNHLTVQGFYVFGHSFEFAKA</sequence>
<name>A0A8H7GKG1_9ASCO</name>
<reference evidence="1" key="1">
    <citation type="submission" date="2020-10" db="EMBL/GenBank/DDBJ databases">
        <title>The Whole-Genome Sequence of Metschnikowia persimmonesis, a Novel Endophytic Yeast Species Isolated from Medicinal Plant Diospyros kaki Thumb.</title>
        <authorList>
            <person name="Rahmat E."/>
            <person name="Kang Y."/>
        </authorList>
    </citation>
    <scope>NUCLEOTIDE SEQUENCE</scope>
    <source>
        <strain evidence="1">KIOM G15050</strain>
    </source>
</reference>
<dbReference type="AlphaFoldDB" id="A0A8H7GKG1"/>
<gene>
    <name evidence="1" type="ORF">HF325_006930</name>
</gene>